<name>A0ABU5EDG0_9PROT</name>
<keyword evidence="8 11" id="KW-1133">Transmembrane helix</keyword>
<keyword evidence="9" id="KW-0443">Lipid metabolism</keyword>
<evidence type="ECO:0000256" key="1">
    <source>
        <dbReference type="ARBA" id="ARBA00004651"/>
    </source>
</evidence>
<keyword evidence="14" id="KW-1185">Reference proteome</keyword>
<feature type="transmembrane region" description="Helical" evidence="11">
    <location>
        <begin position="44"/>
        <end position="66"/>
    </location>
</feature>
<feature type="transmembrane region" description="Helical" evidence="11">
    <location>
        <begin position="78"/>
        <end position="99"/>
    </location>
</feature>
<feature type="transmembrane region" description="Helical" evidence="11">
    <location>
        <begin position="105"/>
        <end position="122"/>
    </location>
</feature>
<gene>
    <name evidence="13" type="ORF">SMD27_14580</name>
</gene>
<dbReference type="PANTHER" id="PTHR30561">
    <property type="entry name" value="SMR FAMILY PROTON-DEPENDENT DRUG EFFLUX TRANSPORTER SUGE"/>
    <property type="match status" value="1"/>
</dbReference>
<evidence type="ECO:0000259" key="12">
    <source>
        <dbReference type="Pfam" id="PF00892"/>
    </source>
</evidence>
<proteinExistence type="predicted"/>
<reference evidence="13 14" key="1">
    <citation type="journal article" date="2016" name="Antonie Van Leeuwenhoek">
        <title>Dongia soli sp. nov., isolated from soil from Dokdo, Korea.</title>
        <authorList>
            <person name="Kim D.U."/>
            <person name="Lee H."/>
            <person name="Kim H."/>
            <person name="Kim S.G."/>
            <person name="Ka J.O."/>
        </authorList>
    </citation>
    <scope>NUCLEOTIDE SEQUENCE [LARGE SCALE GENOMIC DNA]</scope>
    <source>
        <strain evidence="13 14">D78</strain>
    </source>
</reference>
<accession>A0ABU5EDG0</accession>
<dbReference type="Proteomes" id="UP001279642">
    <property type="component" value="Unassembled WGS sequence"/>
</dbReference>
<comment type="caution">
    <text evidence="13">The sequence shown here is derived from an EMBL/GenBank/DDBJ whole genome shotgun (WGS) entry which is preliminary data.</text>
</comment>
<evidence type="ECO:0000256" key="5">
    <source>
        <dbReference type="ARBA" id="ARBA00022556"/>
    </source>
</evidence>
<evidence type="ECO:0000256" key="6">
    <source>
        <dbReference type="ARBA" id="ARBA00022692"/>
    </source>
</evidence>
<dbReference type="Pfam" id="PF00892">
    <property type="entry name" value="EamA"/>
    <property type="match status" value="1"/>
</dbReference>
<evidence type="ECO:0000256" key="10">
    <source>
        <dbReference type="ARBA" id="ARBA00023136"/>
    </source>
</evidence>
<dbReference type="RefSeq" id="WP_320509131.1">
    <property type="nucleotide sequence ID" value="NZ_JAXCLW010000003.1"/>
</dbReference>
<feature type="domain" description="EamA" evidence="12">
    <location>
        <begin position="53"/>
        <end position="122"/>
    </location>
</feature>
<keyword evidence="5" id="KW-0441">Lipid A biosynthesis</keyword>
<evidence type="ECO:0000256" key="4">
    <source>
        <dbReference type="ARBA" id="ARBA00022519"/>
    </source>
</evidence>
<keyword evidence="6 11" id="KW-0812">Transmembrane</keyword>
<dbReference type="PANTHER" id="PTHR30561:SF9">
    <property type="entry name" value="4-AMINO-4-DEOXY-L-ARABINOSE-PHOSPHOUNDECAPRENOL FLIPPASE SUBUNIT ARNF-RELATED"/>
    <property type="match status" value="1"/>
</dbReference>
<evidence type="ECO:0000256" key="7">
    <source>
        <dbReference type="ARBA" id="ARBA00022985"/>
    </source>
</evidence>
<dbReference type="SUPFAM" id="SSF103481">
    <property type="entry name" value="Multidrug resistance efflux transporter EmrE"/>
    <property type="match status" value="1"/>
</dbReference>
<comment type="subcellular location">
    <subcellularLocation>
        <location evidence="1">Cell membrane</location>
        <topology evidence="1">Multi-pass membrane protein</topology>
    </subcellularLocation>
</comment>
<keyword evidence="7" id="KW-0448">Lipopolysaccharide biosynthesis</keyword>
<evidence type="ECO:0000256" key="3">
    <source>
        <dbReference type="ARBA" id="ARBA00022516"/>
    </source>
</evidence>
<dbReference type="Gene3D" id="1.10.3730.20">
    <property type="match status" value="1"/>
</dbReference>
<evidence type="ECO:0000256" key="9">
    <source>
        <dbReference type="ARBA" id="ARBA00023098"/>
    </source>
</evidence>
<evidence type="ECO:0000313" key="14">
    <source>
        <dbReference type="Proteomes" id="UP001279642"/>
    </source>
</evidence>
<dbReference type="InterPro" id="IPR037185">
    <property type="entry name" value="EmrE-like"/>
</dbReference>
<evidence type="ECO:0000256" key="2">
    <source>
        <dbReference type="ARBA" id="ARBA00022475"/>
    </source>
</evidence>
<keyword evidence="2" id="KW-1003">Cell membrane</keyword>
<dbReference type="InterPro" id="IPR000620">
    <property type="entry name" value="EamA_dom"/>
</dbReference>
<evidence type="ECO:0000256" key="8">
    <source>
        <dbReference type="ARBA" id="ARBA00022989"/>
    </source>
</evidence>
<keyword evidence="3" id="KW-0444">Lipid biosynthesis</keyword>
<keyword evidence="10 11" id="KW-0472">Membrane</keyword>
<evidence type="ECO:0000313" key="13">
    <source>
        <dbReference type="EMBL" id="MDY0884074.1"/>
    </source>
</evidence>
<sequence length="124" mass="13009">MSLVGAWAAVAVTVLLTVYGQIIIKMRVLQAGAIGSGLSDKLVFLAKIFLDPWVLSGLLGALLAGFSWMAAMTRLPLGVAYPFTSLAFILVVVLSAMLLHETIKPMQLAGIGLVICGLIVVARA</sequence>
<organism evidence="13 14">
    <name type="scientific">Dongia soli</name>
    <dbReference type="NCBI Taxonomy" id="600628"/>
    <lineage>
        <taxon>Bacteria</taxon>
        <taxon>Pseudomonadati</taxon>
        <taxon>Pseudomonadota</taxon>
        <taxon>Alphaproteobacteria</taxon>
        <taxon>Rhodospirillales</taxon>
        <taxon>Dongiaceae</taxon>
        <taxon>Dongia</taxon>
    </lineage>
</organism>
<dbReference type="EMBL" id="JAXCLW010000003">
    <property type="protein sequence ID" value="MDY0884074.1"/>
    <property type="molecule type" value="Genomic_DNA"/>
</dbReference>
<evidence type="ECO:0000256" key="11">
    <source>
        <dbReference type="SAM" id="Phobius"/>
    </source>
</evidence>
<protein>
    <submittedName>
        <fullName evidence="13">EamA family transporter</fullName>
    </submittedName>
</protein>
<keyword evidence="4" id="KW-0997">Cell inner membrane</keyword>
<dbReference type="InterPro" id="IPR000390">
    <property type="entry name" value="Small_drug/metabolite_transptr"/>
</dbReference>